<dbReference type="Proteomes" id="UP000697107">
    <property type="component" value="Unassembled WGS sequence"/>
</dbReference>
<evidence type="ECO:0000313" key="3">
    <source>
        <dbReference type="EMBL" id="KAG2938813.1"/>
    </source>
</evidence>
<proteinExistence type="predicted"/>
<dbReference type="EMBL" id="RCML01000284">
    <property type="protein sequence ID" value="KAG2982266.1"/>
    <property type="molecule type" value="Genomic_DNA"/>
</dbReference>
<evidence type="ECO:0000313" key="2">
    <source>
        <dbReference type="EMBL" id="KAG2921391.1"/>
    </source>
</evidence>
<dbReference type="Proteomes" id="UP000774804">
    <property type="component" value="Unassembled WGS sequence"/>
</dbReference>
<sequence>MNMDRRFGNHSNAASFLRDHGDVVPLLAVEVHKSYPGVAESDVHYVMTRLGFHYTIITENHGRAFSLYNFNG</sequence>
<dbReference type="EMBL" id="RCMI01000264">
    <property type="protein sequence ID" value="KAG2921391.1"/>
    <property type="molecule type" value="Genomic_DNA"/>
</dbReference>
<protein>
    <submittedName>
        <fullName evidence="3">Uncharacterized protein</fullName>
    </submittedName>
</protein>
<comment type="caution">
    <text evidence="3">The sequence shown here is derived from an EMBL/GenBank/DDBJ whole genome shotgun (WGS) entry which is preliminary data.</text>
</comment>
<evidence type="ECO:0000313" key="1">
    <source>
        <dbReference type="EMBL" id="KAG2857241.1"/>
    </source>
</evidence>
<dbReference type="EMBL" id="RCMK01000279">
    <property type="protein sequence ID" value="KAG2938813.1"/>
    <property type="molecule type" value="Genomic_DNA"/>
</dbReference>
<reference evidence="3" key="1">
    <citation type="submission" date="2018-10" db="EMBL/GenBank/DDBJ databases">
        <title>Effector identification in a new, highly contiguous assembly of the strawberry crown rot pathogen Phytophthora cactorum.</title>
        <authorList>
            <person name="Armitage A.D."/>
            <person name="Nellist C.F."/>
            <person name="Bates H."/>
            <person name="Vickerstaff R.J."/>
            <person name="Harrison R.J."/>
        </authorList>
    </citation>
    <scope>NUCLEOTIDE SEQUENCE</scope>
    <source>
        <strain evidence="1">15-7</strain>
        <strain evidence="2">4032</strain>
        <strain evidence="3">4040</strain>
        <strain evidence="4">P415</strain>
    </source>
</reference>
<dbReference type="Proteomes" id="UP000736787">
    <property type="component" value="Unassembled WGS sequence"/>
</dbReference>
<accession>A0A8T1DGE5</accession>
<dbReference type="Proteomes" id="UP000735874">
    <property type="component" value="Unassembled WGS sequence"/>
</dbReference>
<organism evidence="3 5">
    <name type="scientific">Phytophthora cactorum</name>
    <dbReference type="NCBI Taxonomy" id="29920"/>
    <lineage>
        <taxon>Eukaryota</taxon>
        <taxon>Sar</taxon>
        <taxon>Stramenopiles</taxon>
        <taxon>Oomycota</taxon>
        <taxon>Peronosporomycetes</taxon>
        <taxon>Peronosporales</taxon>
        <taxon>Peronosporaceae</taxon>
        <taxon>Phytophthora</taxon>
    </lineage>
</organism>
<dbReference type="AlphaFoldDB" id="A0A8T1DGE5"/>
<dbReference type="EMBL" id="RCMG01000298">
    <property type="protein sequence ID" value="KAG2857241.1"/>
    <property type="molecule type" value="Genomic_DNA"/>
</dbReference>
<evidence type="ECO:0000313" key="4">
    <source>
        <dbReference type="EMBL" id="KAG2982266.1"/>
    </source>
</evidence>
<evidence type="ECO:0000313" key="5">
    <source>
        <dbReference type="Proteomes" id="UP000736787"/>
    </source>
</evidence>
<name>A0A8T1DGE5_9STRA</name>
<gene>
    <name evidence="1" type="ORF">PC113_g10873</name>
    <name evidence="2" type="ORF">PC115_g9543</name>
    <name evidence="3" type="ORF">PC117_g11068</name>
    <name evidence="4" type="ORF">PC118_g10083</name>
</gene>